<keyword evidence="3" id="KW-1185">Reference proteome</keyword>
<dbReference type="PANTHER" id="PTHR35525:SF3">
    <property type="entry name" value="BLL6575 PROTEIN"/>
    <property type="match status" value="1"/>
</dbReference>
<dbReference type="InterPro" id="IPR023286">
    <property type="entry name" value="ABATE_dom_sf"/>
</dbReference>
<protein>
    <submittedName>
        <fullName evidence="2">ABATE domain-containing protein</fullName>
    </submittedName>
</protein>
<dbReference type="InterPro" id="IPR010852">
    <property type="entry name" value="ABATE"/>
</dbReference>
<dbReference type="Pfam" id="PF07336">
    <property type="entry name" value="ABATE"/>
    <property type="match status" value="1"/>
</dbReference>
<organism evidence="2 3">
    <name type="scientific">Kitasatospora cathayae</name>
    <dbReference type="NCBI Taxonomy" id="3004092"/>
    <lineage>
        <taxon>Bacteria</taxon>
        <taxon>Bacillati</taxon>
        <taxon>Actinomycetota</taxon>
        <taxon>Actinomycetes</taxon>
        <taxon>Kitasatosporales</taxon>
        <taxon>Streptomycetaceae</taxon>
        <taxon>Kitasatospora</taxon>
    </lineage>
</organism>
<feature type="domain" description="Zinc finger CGNR" evidence="1">
    <location>
        <begin position="152"/>
        <end position="191"/>
    </location>
</feature>
<dbReference type="Proteomes" id="UP001212821">
    <property type="component" value="Chromosome"/>
</dbReference>
<evidence type="ECO:0000259" key="1">
    <source>
        <dbReference type="Pfam" id="PF11706"/>
    </source>
</evidence>
<reference evidence="3" key="1">
    <citation type="submission" date="2022-12" db="EMBL/GenBank/DDBJ databases">
        <authorList>
            <person name="Mo P."/>
        </authorList>
    </citation>
    <scope>NUCLEOTIDE SEQUENCE [LARGE SCALE GENOMIC DNA]</scope>
    <source>
        <strain evidence="3">HUAS 3-15</strain>
    </source>
</reference>
<dbReference type="RefSeq" id="WP_270150306.1">
    <property type="nucleotide sequence ID" value="NZ_CP115450.1"/>
</dbReference>
<sequence>MVSVTASKAPAGSAPPLAVAFANTLVATRGKVRDTLAAPEDLTAWLTPDTPDAAGTAPGAALGEADLTAFRALRDAIRAVLRAFVDGEPAPADEVERINEASAAAPRWPVLVADGAGYAVTRRTDRAPVPAALGALAHDAAALLTGPLAADLRACHGPGCVQFFVKDHPRREWCGPGCGNRARAARHYHRQRGHSA</sequence>
<dbReference type="Gene3D" id="1.10.3300.10">
    <property type="entry name" value="Jann2411-like domain"/>
    <property type="match status" value="1"/>
</dbReference>
<accession>A0ABY7QEE8</accession>
<gene>
    <name evidence="2" type="ORF">O1G21_38125</name>
</gene>
<name>A0ABY7QEE8_9ACTN</name>
<dbReference type="PANTHER" id="PTHR35525">
    <property type="entry name" value="BLL6575 PROTEIN"/>
    <property type="match status" value="1"/>
</dbReference>
<dbReference type="InterPro" id="IPR021005">
    <property type="entry name" value="Znf_CGNR"/>
</dbReference>
<dbReference type="EMBL" id="CP115450">
    <property type="protein sequence ID" value="WBP91127.1"/>
    <property type="molecule type" value="Genomic_DNA"/>
</dbReference>
<evidence type="ECO:0000313" key="2">
    <source>
        <dbReference type="EMBL" id="WBP91127.1"/>
    </source>
</evidence>
<proteinExistence type="predicted"/>
<evidence type="ECO:0000313" key="3">
    <source>
        <dbReference type="Proteomes" id="UP001212821"/>
    </source>
</evidence>
<dbReference type="Pfam" id="PF11706">
    <property type="entry name" value="zf-CGNR"/>
    <property type="match status" value="1"/>
</dbReference>
<dbReference type="SUPFAM" id="SSF160904">
    <property type="entry name" value="Jann2411-like"/>
    <property type="match status" value="1"/>
</dbReference>